<accession>A0ABN2Z662</accession>
<comment type="caution">
    <text evidence="1">The sequence shown here is derived from an EMBL/GenBank/DDBJ whole genome shotgun (WGS) entry which is preliminary data.</text>
</comment>
<evidence type="ECO:0000313" key="2">
    <source>
        <dbReference type="Proteomes" id="UP001422759"/>
    </source>
</evidence>
<organism evidence="1 2">
    <name type="scientific">Kitasatospora kazusensis</name>
    <dbReference type="NCBI Taxonomy" id="407974"/>
    <lineage>
        <taxon>Bacteria</taxon>
        <taxon>Bacillati</taxon>
        <taxon>Actinomycetota</taxon>
        <taxon>Actinomycetes</taxon>
        <taxon>Kitasatosporales</taxon>
        <taxon>Streptomycetaceae</taxon>
        <taxon>Kitasatospora</taxon>
    </lineage>
</organism>
<evidence type="ECO:0000313" key="1">
    <source>
        <dbReference type="EMBL" id="GAA2137346.1"/>
    </source>
</evidence>
<sequence>MWGIAGALVASGVWAAAVITVPGLVTAKSTAASLHGYRLVDDLCATARFERFTQLYPSQSGSPYHYSTRHPALDDMYCSEYVKKNTTDAEYSSLYLEVQLHKAVDDRPEFAAQRESLRQRKYQITEVPDLGEQAYVGYLDEPSSSDRTWHFLTQVLYVRDGGLTYYLSWSGSYQEGKSTPPDRDTIRQALVMDTRDILRAVGGT</sequence>
<name>A0ABN2Z662_9ACTN</name>
<dbReference type="Proteomes" id="UP001422759">
    <property type="component" value="Unassembled WGS sequence"/>
</dbReference>
<dbReference type="EMBL" id="BAAANT010000007">
    <property type="protein sequence ID" value="GAA2137346.1"/>
    <property type="molecule type" value="Genomic_DNA"/>
</dbReference>
<reference evidence="1 2" key="1">
    <citation type="journal article" date="2019" name="Int. J. Syst. Evol. Microbiol.">
        <title>The Global Catalogue of Microorganisms (GCM) 10K type strain sequencing project: providing services to taxonomists for standard genome sequencing and annotation.</title>
        <authorList>
            <consortium name="The Broad Institute Genomics Platform"/>
            <consortium name="The Broad Institute Genome Sequencing Center for Infectious Disease"/>
            <person name="Wu L."/>
            <person name="Ma J."/>
        </authorList>
    </citation>
    <scope>NUCLEOTIDE SEQUENCE [LARGE SCALE GENOMIC DNA]</scope>
    <source>
        <strain evidence="1 2">JCM 14560</strain>
    </source>
</reference>
<proteinExistence type="predicted"/>
<gene>
    <name evidence="1" type="ORF">GCM10009760_17720</name>
</gene>
<keyword evidence="2" id="KW-1185">Reference proteome</keyword>
<protein>
    <submittedName>
        <fullName evidence="1">Uncharacterized protein</fullName>
    </submittedName>
</protein>